<evidence type="ECO:0000256" key="1">
    <source>
        <dbReference type="SAM" id="MobiDB-lite"/>
    </source>
</evidence>
<proteinExistence type="predicted"/>
<protein>
    <submittedName>
        <fullName evidence="2">Cyclophilin-like domain superfamily</fullName>
    </submittedName>
</protein>
<comment type="caution">
    <text evidence="2">The sequence shown here is derived from an EMBL/GenBank/DDBJ whole genome shotgun (WGS) entry which is preliminary data.</text>
</comment>
<dbReference type="Proteomes" id="UP000694251">
    <property type="component" value="Chromosome 1"/>
</dbReference>
<accession>A0A8T2HES3</accession>
<sequence length="156" mass="18839">MQVVNMGLTYYMDRIKYYNGCLFHTVQKDFTAQTGDHRSWWGFSVQVRYFCTAMIWYLRVMYLKSPRGFIVMSHDRDERGVREKIRRTSPRGRRNTERKERDNREDEYTMWRFDEIEMMIVGVIEIIKERQERHTVEMGEKQGVGEGIDKGMGLFI</sequence>
<organism evidence="2 3">
    <name type="scientific">Arabidopsis suecica</name>
    <name type="common">Swedish thale-cress</name>
    <name type="synonym">Cardaminopsis suecica</name>
    <dbReference type="NCBI Taxonomy" id="45249"/>
    <lineage>
        <taxon>Eukaryota</taxon>
        <taxon>Viridiplantae</taxon>
        <taxon>Streptophyta</taxon>
        <taxon>Embryophyta</taxon>
        <taxon>Tracheophyta</taxon>
        <taxon>Spermatophyta</taxon>
        <taxon>Magnoliopsida</taxon>
        <taxon>eudicotyledons</taxon>
        <taxon>Gunneridae</taxon>
        <taxon>Pentapetalae</taxon>
        <taxon>rosids</taxon>
        <taxon>malvids</taxon>
        <taxon>Brassicales</taxon>
        <taxon>Brassicaceae</taxon>
        <taxon>Camelineae</taxon>
        <taxon>Arabidopsis</taxon>
    </lineage>
</organism>
<feature type="region of interest" description="Disordered" evidence="1">
    <location>
        <begin position="81"/>
        <end position="101"/>
    </location>
</feature>
<gene>
    <name evidence="2" type="ORF">ISN44_As01g047160</name>
</gene>
<dbReference type="AlphaFoldDB" id="A0A8T2HES3"/>
<feature type="compositionally biased region" description="Basic residues" evidence="1">
    <location>
        <begin position="84"/>
        <end position="93"/>
    </location>
</feature>
<reference evidence="2 3" key="1">
    <citation type="submission" date="2020-12" db="EMBL/GenBank/DDBJ databases">
        <title>Concerted genomic and epigenomic changes stabilize Arabidopsis allopolyploids.</title>
        <authorList>
            <person name="Chen Z."/>
        </authorList>
    </citation>
    <scope>NUCLEOTIDE SEQUENCE [LARGE SCALE GENOMIC DNA]</scope>
    <source>
        <strain evidence="2">As9502</strain>
        <tissue evidence="2">Leaf</tissue>
    </source>
</reference>
<evidence type="ECO:0000313" key="3">
    <source>
        <dbReference type="Proteomes" id="UP000694251"/>
    </source>
</evidence>
<dbReference type="EMBL" id="JAEFBJ010000001">
    <property type="protein sequence ID" value="KAG7657677.1"/>
    <property type="molecule type" value="Genomic_DNA"/>
</dbReference>
<evidence type="ECO:0000313" key="2">
    <source>
        <dbReference type="EMBL" id="KAG7657677.1"/>
    </source>
</evidence>
<keyword evidence="3" id="KW-1185">Reference proteome</keyword>
<name>A0A8T2HES3_ARASU</name>
<dbReference type="OrthoDB" id="10399761at2759"/>